<dbReference type="RefSeq" id="WP_259507371.1">
    <property type="nucleotide sequence ID" value="NZ_JANLCM010000001.1"/>
</dbReference>
<reference evidence="1" key="1">
    <citation type="submission" date="2022-08" db="EMBL/GenBank/DDBJ databases">
        <authorList>
            <person name="Deng Y."/>
            <person name="Han X.-F."/>
            <person name="Zhang Y.-Q."/>
        </authorList>
    </citation>
    <scope>NUCLEOTIDE SEQUENCE</scope>
    <source>
        <strain evidence="1">CPCC 205763</strain>
    </source>
</reference>
<accession>A0ABT2GQI1</accession>
<protein>
    <submittedName>
        <fullName evidence="1">Uncharacterized protein</fullName>
    </submittedName>
</protein>
<name>A0ABT2GQI1_9MICO</name>
<evidence type="ECO:0000313" key="2">
    <source>
        <dbReference type="Proteomes" id="UP001165584"/>
    </source>
</evidence>
<dbReference type="EMBL" id="JANLCM010000001">
    <property type="protein sequence ID" value="MCS5718468.1"/>
    <property type="molecule type" value="Genomic_DNA"/>
</dbReference>
<dbReference type="Proteomes" id="UP001165584">
    <property type="component" value="Unassembled WGS sequence"/>
</dbReference>
<proteinExistence type="predicted"/>
<organism evidence="1 2">
    <name type="scientific">Herbiconiux aconitum</name>
    <dbReference type="NCBI Taxonomy" id="2970913"/>
    <lineage>
        <taxon>Bacteria</taxon>
        <taxon>Bacillati</taxon>
        <taxon>Actinomycetota</taxon>
        <taxon>Actinomycetes</taxon>
        <taxon>Micrococcales</taxon>
        <taxon>Microbacteriaceae</taxon>
        <taxon>Herbiconiux</taxon>
    </lineage>
</organism>
<keyword evidence="2" id="KW-1185">Reference proteome</keyword>
<sequence>MPTDEDYYSGFRMSPITDPKELAAVDALRARLAMVPEAIAAWRRVAKVHPKSGSQIALDNAASGWRQVSHGLTHQLNHAADTLNALTVLIPPTGPLTLPYVAHYSVARSALEAASLALWILAPDDPRVRMERHIRNAWREVSADAE</sequence>
<gene>
    <name evidence="1" type="ORF">N1027_09990</name>
</gene>
<evidence type="ECO:0000313" key="1">
    <source>
        <dbReference type="EMBL" id="MCS5718468.1"/>
    </source>
</evidence>
<comment type="caution">
    <text evidence="1">The sequence shown here is derived from an EMBL/GenBank/DDBJ whole genome shotgun (WGS) entry which is preliminary data.</text>
</comment>